<dbReference type="Pfam" id="PF00168">
    <property type="entry name" value="C2"/>
    <property type="match status" value="1"/>
</dbReference>
<dbReference type="PANTHER" id="PTHR47800:SF5">
    <property type="entry name" value="FER-1-LIKE PROTEIN 6"/>
    <property type="match status" value="1"/>
</dbReference>
<dbReference type="OrthoDB" id="73919at2759"/>
<keyword evidence="4" id="KW-1185">Reference proteome</keyword>
<feature type="compositionally biased region" description="Basic and acidic residues" evidence="1">
    <location>
        <begin position="462"/>
        <end position="473"/>
    </location>
</feature>
<evidence type="ECO:0000259" key="2">
    <source>
        <dbReference type="PROSITE" id="PS50004"/>
    </source>
</evidence>
<dbReference type="Gene3D" id="2.60.40.150">
    <property type="entry name" value="C2 domain"/>
    <property type="match status" value="1"/>
</dbReference>
<feature type="region of interest" description="Disordered" evidence="1">
    <location>
        <begin position="280"/>
        <end position="300"/>
    </location>
</feature>
<dbReference type="SUPFAM" id="SSF49562">
    <property type="entry name" value="C2 domain (Calcium/lipid-binding domain, CaLB)"/>
    <property type="match status" value="1"/>
</dbReference>
<evidence type="ECO:0000256" key="1">
    <source>
        <dbReference type="SAM" id="MobiDB-lite"/>
    </source>
</evidence>
<evidence type="ECO:0000313" key="4">
    <source>
        <dbReference type="Proteomes" id="UP000027730"/>
    </source>
</evidence>
<accession>A0A074WLX2</accession>
<dbReference type="AlphaFoldDB" id="A0A074WLX2"/>
<evidence type="ECO:0000313" key="3">
    <source>
        <dbReference type="EMBL" id="KEQ70782.1"/>
    </source>
</evidence>
<feature type="compositionally biased region" description="Basic and acidic residues" evidence="1">
    <location>
        <begin position="536"/>
        <end position="560"/>
    </location>
</feature>
<feature type="region of interest" description="Disordered" evidence="1">
    <location>
        <begin position="447"/>
        <end position="498"/>
    </location>
</feature>
<dbReference type="EMBL" id="KL584716">
    <property type="protein sequence ID" value="KEQ70782.1"/>
    <property type="molecule type" value="Genomic_DNA"/>
</dbReference>
<reference evidence="3 4" key="1">
    <citation type="journal article" date="2014" name="BMC Genomics">
        <title>Genome sequencing of four Aureobasidium pullulans varieties: biotechnological potential, stress tolerance, and description of new species.</title>
        <authorList>
            <person name="Gostin Ar C."/>
            <person name="Ohm R.A."/>
            <person name="Kogej T."/>
            <person name="Sonjak S."/>
            <person name="Turk M."/>
            <person name="Zajc J."/>
            <person name="Zalar P."/>
            <person name="Grube M."/>
            <person name="Sun H."/>
            <person name="Han J."/>
            <person name="Sharma A."/>
            <person name="Chiniquy J."/>
            <person name="Ngan C.Y."/>
            <person name="Lipzen A."/>
            <person name="Barry K."/>
            <person name="Grigoriev I.V."/>
            <person name="Gunde-Cimerman N."/>
        </authorList>
    </citation>
    <scope>NUCLEOTIDE SEQUENCE [LARGE SCALE GENOMIC DNA]</scope>
    <source>
        <strain evidence="3 4">CBS 147.97</strain>
    </source>
</reference>
<feature type="region of interest" description="Disordered" evidence="1">
    <location>
        <begin position="1"/>
        <end position="96"/>
    </location>
</feature>
<dbReference type="GO" id="GO:0010628">
    <property type="term" value="P:positive regulation of gene expression"/>
    <property type="evidence" value="ECO:0007669"/>
    <property type="project" value="TreeGrafter"/>
</dbReference>
<dbReference type="InterPro" id="IPR035892">
    <property type="entry name" value="C2_domain_sf"/>
</dbReference>
<feature type="compositionally biased region" description="Basic and acidic residues" evidence="1">
    <location>
        <begin position="600"/>
        <end position="614"/>
    </location>
</feature>
<dbReference type="InterPro" id="IPR000008">
    <property type="entry name" value="C2_dom"/>
</dbReference>
<feature type="compositionally biased region" description="Acidic residues" evidence="1">
    <location>
        <begin position="574"/>
        <end position="592"/>
    </location>
</feature>
<name>A0A074WLX2_9PEZI</name>
<organism evidence="3 4">
    <name type="scientific">Aureobasidium namibiae CBS 147.97</name>
    <dbReference type="NCBI Taxonomy" id="1043004"/>
    <lineage>
        <taxon>Eukaryota</taxon>
        <taxon>Fungi</taxon>
        <taxon>Dikarya</taxon>
        <taxon>Ascomycota</taxon>
        <taxon>Pezizomycotina</taxon>
        <taxon>Dothideomycetes</taxon>
        <taxon>Dothideomycetidae</taxon>
        <taxon>Dothideales</taxon>
        <taxon>Saccotheciaceae</taxon>
        <taxon>Aureobasidium</taxon>
    </lineage>
</organism>
<gene>
    <name evidence="3" type="ORF">M436DRAFT_52623</name>
</gene>
<feature type="region of interest" description="Disordered" evidence="1">
    <location>
        <begin position="535"/>
        <end position="625"/>
    </location>
</feature>
<dbReference type="STRING" id="1043004.A0A074WLX2"/>
<proteinExistence type="predicted"/>
<dbReference type="RefSeq" id="XP_013424788.1">
    <property type="nucleotide sequence ID" value="XM_013569334.1"/>
</dbReference>
<feature type="compositionally biased region" description="Basic and acidic residues" evidence="1">
    <location>
        <begin position="1"/>
        <end position="24"/>
    </location>
</feature>
<dbReference type="Proteomes" id="UP000027730">
    <property type="component" value="Unassembled WGS sequence"/>
</dbReference>
<dbReference type="GeneID" id="25411635"/>
<dbReference type="HOGENOM" id="CLU_022666_2_0_1"/>
<sequence>MSRLDSVQDKGNDNDNPEPIRLDADQQPTTGGSQDDEKQPSPYEKAHHDNTHAERAREKEEAREKSQENSDASNKEASTDDQPAGGYDATPVPRAPPGWTVKIIFHRATNLPMADINSMSSDPYVLAQINTDMPKRHKEDPLLRMRTPTIRRSTDPEWNFEWIVGNIPSSGFKLKARVYDEDPNDHDDRLGNVHIPIHEINDKWPGIQEQPFKIMKRSGSKRAYAVRAVAACMSKAKHLHGDLYVSVQLLGRTDIDNGGHVFTVGPQWWIRHHAPMLGRIAGRKEPDDDNGQTEKEKSKTERYNFQANQIQFRGPVPDGLYHRYVEFRPFVKQMFTSSGVRGWVLSKALHHQHARVYNFDRTTKWGHFPQGPCKEMTQAFLDLVHYDEGGRIFTYVLSLDALFRFTETGKEFGIDMLSKHTMHSDVSVYIAFSGEFFIRRLKYKNKPPPPDAADTGSVSSENDEHDHHHDGANESHPPNDLSNGPPNDEPPKDPAHYQLVIDNDSGTYRPNAKMLPLLKKFLAANLPGLHIQTLDSQKDAEKMGRMKQAQRDRKKKEGDHIVYAQADASSISSSDEEELDALEQSAQDEEASEPGLAHQLKQDAGLKGKARLEQWKQNLPGHTRE</sequence>
<feature type="compositionally biased region" description="Basic and acidic residues" evidence="1">
    <location>
        <begin position="282"/>
        <end position="300"/>
    </location>
</feature>
<feature type="compositionally biased region" description="Basic and acidic residues" evidence="1">
    <location>
        <begin position="35"/>
        <end position="78"/>
    </location>
</feature>
<dbReference type="SMART" id="SM00239">
    <property type="entry name" value="C2"/>
    <property type="match status" value="1"/>
</dbReference>
<protein>
    <recommendedName>
        <fullName evidence="2">C2 domain-containing protein</fullName>
    </recommendedName>
</protein>
<feature type="compositionally biased region" description="Low complexity" evidence="1">
    <location>
        <begin position="564"/>
        <end position="573"/>
    </location>
</feature>
<dbReference type="PANTHER" id="PTHR47800">
    <property type="entry name" value="C2 DOMAIN-CONTAINING PROTEIN"/>
    <property type="match status" value="1"/>
</dbReference>
<feature type="domain" description="C2" evidence="2">
    <location>
        <begin position="81"/>
        <end position="212"/>
    </location>
</feature>
<dbReference type="PROSITE" id="PS50004">
    <property type="entry name" value="C2"/>
    <property type="match status" value="1"/>
</dbReference>